<accession>A0ABP3MZQ7</accession>
<evidence type="ECO:0000256" key="3">
    <source>
        <dbReference type="ARBA" id="ARBA00022723"/>
    </source>
</evidence>
<keyword evidence="4" id="KW-0106">Calcium</keyword>
<evidence type="ECO:0000313" key="6">
    <source>
        <dbReference type="EMBL" id="GAA0529114.1"/>
    </source>
</evidence>
<evidence type="ECO:0000256" key="4">
    <source>
        <dbReference type="ARBA" id="ARBA00022837"/>
    </source>
</evidence>
<protein>
    <submittedName>
        <fullName evidence="6">Archease</fullName>
    </submittedName>
</protein>
<feature type="domain" description="Archease" evidence="5">
    <location>
        <begin position="5"/>
        <end position="136"/>
    </location>
</feature>
<keyword evidence="7" id="KW-1185">Reference proteome</keyword>
<dbReference type="InterPro" id="IPR036820">
    <property type="entry name" value="Archease_dom_sf"/>
</dbReference>
<evidence type="ECO:0000259" key="5">
    <source>
        <dbReference type="Pfam" id="PF01951"/>
    </source>
</evidence>
<comment type="similarity">
    <text evidence="1">Belongs to the archease family.</text>
</comment>
<keyword evidence="3" id="KW-0479">Metal-binding</keyword>
<proteinExistence type="inferred from homology"/>
<dbReference type="RefSeq" id="WP_346073562.1">
    <property type="nucleotide sequence ID" value="NZ_BAAAHC010000013.1"/>
</dbReference>
<keyword evidence="2" id="KW-0819">tRNA processing</keyword>
<dbReference type="Gene3D" id="3.55.10.10">
    <property type="entry name" value="Archease domain"/>
    <property type="match status" value="1"/>
</dbReference>
<evidence type="ECO:0000256" key="2">
    <source>
        <dbReference type="ARBA" id="ARBA00022694"/>
    </source>
</evidence>
<dbReference type="SUPFAM" id="SSF69819">
    <property type="entry name" value="MTH1598-like"/>
    <property type="match status" value="1"/>
</dbReference>
<dbReference type="InterPro" id="IPR023572">
    <property type="entry name" value="Archease_dom"/>
</dbReference>
<dbReference type="Proteomes" id="UP001500220">
    <property type="component" value="Unassembled WGS sequence"/>
</dbReference>
<sequence length="136" mass="14661">MTSGFRFLPHTADIRFEAWGGTREECLAAALRALVAGFAGTPARGPGRARSAEFDGTDEELLLAVLDEVIYRLDTEGAVPVEISVRPTGTGVALEMTETTVDDVDITGATPKAVSLHELWIGRDERGWRCTVTIDV</sequence>
<reference evidence="7" key="1">
    <citation type="journal article" date="2019" name="Int. J. Syst. Evol. Microbiol.">
        <title>The Global Catalogue of Microorganisms (GCM) 10K type strain sequencing project: providing services to taxonomists for standard genome sequencing and annotation.</title>
        <authorList>
            <consortium name="The Broad Institute Genomics Platform"/>
            <consortium name="The Broad Institute Genome Sequencing Center for Infectious Disease"/>
            <person name="Wu L."/>
            <person name="Ma J."/>
        </authorList>
    </citation>
    <scope>NUCLEOTIDE SEQUENCE [LARGE SCALE GENOMIC DNA]</scope>
    <source>
        <strain evidence="7">JCM 10664</strain>
    </source>
</reference>
<evidence type="ECO:0000256" key="1">
    <source>
        <dbReference type="ARBA" id="ARBA00007963"/>
    </source>
</evidence>
<organism evidence="6 7">
    <name type="scientific">Saccharopolyspora thermophila</name>
    <dbReference type="NCBI Taxonomy" id="89367"/>
    <lineage>
        <taxon>Bacteria</taxon>
        <taxon>Bacillati</taxon>
        <taxon>Actinomycetota</taxon>
        <taxon>Actinomycetes</taxon>
        <taxon>Pseudonocardiales</taxon>
        <taxon>Pseudonocardiaceae</taxon>
        <taxon>Saccharopolyspora</taxon>
    </lineage>
</organism>
<comment type="caution">
    <text evidence="6">The sequence shown here is derived from an EMBL/GenBank/DDBJ whole genome shotgun (WGS) entry which is preliminary data.</text>
</comment>
<dbReference type="EMBL" id="BAAAHC010000013">
    <property type="protein sequence ID" value="GAA0529114.1"/>
    <property type="molecule type" value="Genomic_DNA"/>
</dbReference>
<name>A0ABP3MZQ7_9PSEU</name>
<dbReference type="Pfam" id="PF01951">
    <property type="entry name" value="Archease"/>
    <property type="match status" value="1"/>
</dbReference>
<evidence type="ECO:0000313" key="7">
    <source>
        <dbReference type="Proteomes" id="UP001500220"/>
    </source>
</evidence>
<gene>
    <name evidence="6" type="ORF">GCM10009545_34340</name>
</gene>